<evidence type="ECO:0000313" key="1">
    <source>
        <dbReference type="EMBL" id="PON64406.1"/>
    </source>
</evidence>
<dbReference type="Proteomes" id="UP000237105">
    <property type="component" value="Unassembled WGS sequence"/>
</dbReference>
<keyword evidence="2" id="KW-1185">Reference proteome</keyword>
<accession>A0A2P5CTY3</accession>
<reference evidence="2" key="1">
    <citation type="submission" date="2016-06" db="EMBL/GenBank/DDBJ databases">
        <title>Parallel loss of symbiosis genes in relatives of nitrogen-fixing non-legume Parasponia.</title>
        <authorList>
            <person name="Van Velzen R."/>
            <person name="Holmer R."/>
            <person name="Bu F."/>
            <person name="Rutten L."/>
            <person name="Van Zeijl A."/>
            <person name="Liu W."/>
            <person name="Santuari L."/>
            <person name="Cao Q."/>
            <person name="Sharma T."/>
            <person name="Shen D."/>
            <person name="Roswanjaya Y."/>
            <person name="Wardhani T."/>
            <person name="Kalhor M.S."/>
            <person name="Jansen J."/>
            <person name="Van den Hoogen J."/>
            <person name="Gungor B."/>
            <person name="Hartog M."/>
            <person name="Hontelez J."/>
            <person name="Verver J."/>
            <person name="Yang W.-C."/>
            <person name="Schijlen E."/>
            <person name="Repin R."/>
            <person name="Schilthuizen M."/>
            <person name="Schranz E."/>
            <person name="Heidstra R."/>
            <person name="Miyata K."/>
            <person name="Fedorova E."/>
            <person name="Kohlen W."/>
            <person name="Bisseling T."/>
            <person name="Smit S."/>
            <person name="Geurts R."/>
        </authorList>
    </citation>
    <scope>NUCLEOTIDE SEQUENCE [LARGE SCALE GENOMIC DNA]</scope>
    <source>
        <strain evidence="2">cv. WU1-14</strain>
    </source>
</reference>
<comment type="caution">
    <text evidence="1">The sequence shown here is derived from an EMBL/GenBank/DDBJ whole genome shotgun (WGS) entry which is preliminary data.</text>
</comment>
<protein>
    <submittedName>
        <fullName evidence="1">Uncharacterized protein</fullName>
    </submittedName>
</protein>
<organism evidence="1 2">
    <name type="scientific">Parasponia andersonii</name>
    <name type="common">Sponia andersonii</name>
    <dbReference type="NCBI Taxonomy" id="3476"/>
    <lineage>
        <taxon>Eukaryota</taxon>
        <taxon>Viridiplantae</taxon>
        <taxon>Streptophyta</taxon>
        <taxon>Embryophyta</taxon>
        <taxon>Tracheophyta</taxon>
        <taxon>Spermatophyta</taxon>
        <taxon>Magnoliopsida</taxon>
        <taxon>eudicotyledons</taxon>
        <taxon>Gunneridae</taxon>
        <taxon>Pentapetalae</taxon>
        <taxon>rosids</taxon>
        <taxon>fabids</taxon>
        <taxon>Rosales</taxon>
        <taxon>Cannabaceae</taxon>
        <taxon>Parasponia</taxon>
    </lineage>
</organism>
<proteinExistence type="predicted"/>
<gene>
    <name evidence="1" type="ORF">PanWU01x14_124750</name>
</gene>
<name>A0A2P5CTY3_PARAD</name>
<dbReference type="EMBL" id="JXTB01000096">
    <property type="protein sequence ID" value="PON64406.1"/>
    <property type="molecule type" value="Genomic_DNA"/>
</dbReference>
<evidence type="ECO:0000313" key="2">
    <source>
        <dbReference type="Proteomes" id="UP000237105"/>
    </source>
</evidence>
<dbReference type="AlphaFoldDB" id="A0A2P5CTY3"/>
<sequence>MEMGLAEIRTDRLVNNHGSNEVGESNLAIVKGGDVVPSANCALPAAIQEVVPIKGKEVLDECTTQTTPNITSKDTFTLDKVFNDQLGSKKTISKSRTIVKGGVRKVRPD</sequence>
<dbReference type="OrthoDB" id="10433400at2759"/>